<dbReference type="PATRIC" id="fig|989403.3.peg.3298"/>
<name>A0A165XIQ3_9HYPH</name>
<dbReference type="RefSeq" id="WP_068007620.1">
    <property type="nucleotide sequence ID" value="NZ_FOFM01000010.1"/>
</dbReference>
<dbReference type="OrthoDB" id="543755at2"/>
<dbReference type="InterPro" id="IPR007833">
    <property type="entry name" value="Capsule_polysaccharide_synth"/>
</dbReference>
<dbReference type="GO" id="GO:0016757">
    <property type="term" value="F:glycosyltransferase activity"/>
    <property type="evidence" value="ECO:0007669"/>
    <property type="project" value="UniProtKB-KW"/>
</dbReference>
<dbReference type="AlphaFoldDB" id="A0A165XIQ3"/>
<dbReference type="InterPro" id="IPR050748">
    <property type="entry name" value="Glycosyltrans_8_dom-fam"/>
</dbReference>
<comment type="caution">
    <text evidence="4">The sequence shown here is derived from an EMBL/GenBank/DDBJ whole genome shotgun (WGS) entry which is preliminary data.</text>
</comment>
<gene>
    <name evidence="4" type="primary">gspA</name>
    <name evidence="4" type="ORF">PsAD2_03079</name>
</gene>
<keyword evidence="3" id="KW-0479">Metal-binding</keyword>
<dbReference type="CDD" id="cd04194">
    <property type="entry name" value="GT8_A4GalT_like"/>
    <property type="match status" value="1"/>
</dbReference>
<dbReference type="GO" id="GO:0000271">
    <property type="term" value="P:polysaccharide biosynthetic process"/>
    <property type="evidence" value="ECO:0007669"/>
    <property type="project" value="InterPro"/>
</dbReference>
<dbReference type="GO" id="GO:0046872">
    <property type="term" value="F:metal ion binding"/>
    <property type="evidence" value="ECO:0007669"/>
    <property type="project" value="UniProtKB-KW"/>
</dbReference>
<dbReference type="PANTHER" id="PTHR13778">
    <property type="entry name" value="GLYCOSYLTRANSFERASE 8 DOMAIN-CONTAINING PROTEIN"/>
    <property type="match status" value="1"/>
</dbReference>
<dbReference type="SUPFAM" id="SSF53448">
    <property type="entry name" value="Nucleotide-diphospho-sugar transferases"/>
    <property type="match status" value="1"/>
</dbReference>
<protein>
    <submittedName>
        <fullName evidence="4">General stress protein A</fullName>
    </submittedName>
</protein>
<sequence length="724" mass="83542">MENTSVKAQKSIDVVLAADHKFLPYTAVTINSILRHWRSSSMLRIFILVDKEPNEAYKFRFNVLLQSKDKASIIFLVASAGRYAGIRTTPGISEATFYRLNMHYMLPEDCKRVVYTDSDVIFKSCISELFKADLKGNLFAGVEDSVSTYYNEKFDVPPDAPHVNAGVLLVDIKLMRSIPFTDLCMNFIEEHGQRIELGDQQIINEVFSDQITYLPVRWNVHGSMFEKNWPSNTVGVRNKMSLNEALDAIQDPSGIHYTYKRKPWTSLNHPRAREWYEYVKGCGFEDKIARIDILIAGTNKNKLIARNTEYITKTWSKIKKAITKTDIWKISRDIYRRSWPSKVKVDYRLAYNSGMLSNQFHELLYQRVGEAEFSASIALDNLRQGGNVLTNMRKIDLQEYNSNLTWLFSSNSVGQRYINNSSFVALTVYRPDTEQFWKCIEQSSFYGLPTYFIESSFFASFGGYFDDTLDGKYRRPIGFVIDDIRYYFDARGPSRLEIELNKSGPIINDKQIARSKSLIRKIIDSRITKYNAYVSNERKDMSAFEGVVLVVDQKRSDMSIELARSDNGVVTNMLDQALSENPNKVILFKWHPDNIHMNAEIHIKNREMIIEVRDEFSTVDILDVCSKVYTISSQVGFEALLRDKEVVVYGQPFYSGWGLTDDRNKNHRRTEKRTIEELFYLTCVKNSIYFEGKTGNTISMEQSIENILKMRAELDATQKESLAS</sequence>
<dbReference type="PANTHER" id="PTHR13778:SF47">
    <property type="entry name" value="LIPOPOLYSACCHARIDE 1,3-GALACTOSYLTRANSFERASE"/>
    <property type="match status" value="1"/>
</dbReference>
<evidence type="ECO:0000256" key="1">
    <source>
        <dbReference type="ARBA" id="ARBA00022676"/>
    </source>
</evidence>
<dbReference type="Pfam" id="PF05159">
    <property type="entry name" value="Capsule_synth"/>
    <property type="match status" value="1"/>
</dbReference>
<organism evidence="4 5">
    <name type="scientific">Pseudovibrio axinellae</name>
    <dbReference type="NCBI Taxonomy" id="989403"/>
    <lineage>
        <taxon>Bacteria</taxon>
        <taxon>Pseudomonadati</taxon>
        <taxon>Pseudomonadota</taxon>
        <taxon>Alphaproteobacteria</taxon>
        <taxon>Hyphomicrobiales</taxon>
        <taxon>Stappiaceae</taxon>
        <taxon>Pseudovibrio</taxon>
    </lineage>
</organism>
<keyword evidence="2" id="KW-0808">Transferase</keyword>
<evidence type="ECO:0000256" key="2">
    <source>
        <dbReference type="ARBA" id="ARBA00022679"/>
    </source>
</evidence>
<dbReference type="STRING" id="989403.SAMN05421798_1102"/>
<dbReference type="InterPro" id="IPR029044">
    <property type="entry name" value="Nucleotide-diphossugar_trans"/>
</dbReference>
<accession>A0A165XIQ3</accession>
<dbReference type="GO" id="GO:0015774">
    <property type="term" value="P:polysaccharide transport"/>
    <property type="evidence" value="ECO:0007669"/>
    <property type="project" value="InterPro"/>
</dbReference>
<reference evidence="4 5" key="1">
    <citation type="journal article" date="2016" name="Front. Microbiol.">
        <title>Comparative Genomic Analysis Reveals a Diverse Repertoire of Genes Involved in Prokaryote-Eukaryote Interactions within the Pseudovibrio Genus.</title>
        <authorList>
            <person name="Romano S."/>
            <person name="Fernandez-Guerra A."/>
            <person name="Reen F.J."/>
            <person name="Glockner F.O."/>
            <person name="Crowley S.P."/>
            <person name="O'Sullivan O."/>
            <person name="Cotter P.D."/>
            <person name="Adams C."/>
            <person name="Dobson A.D."/>
            <person name="O'Gara F."/>
        </authorList>
    </citation>
    <scope>NUCLEOTIDE SEQUENCE [LARGE SCALE GENOMIC DNA]</scope>
    <source>
        <strain evidence="4 5">Ad2</strain>
    </source>
</reference>
<keyword evidence="1" id="KW-0328">Glycosyltransferase</keyword>
<proteinExistence type="predicted"/>
<keyword evidence="5" id="KW-1185">Reference proteome</keyword>
<evidence type="ECO:0000313" key="4">
    <source>
        <dbReference type="EMBL" id="KZL17741.1"/>
    </source>
</evidence>
<dbReference type="InterPro" id="IPR002495">
    <property type="entry name" value="Glyco_trans_8"/>
</dbReference>
<evidence type="ECO:0000313" key="5">
    <source>
        <dbReference type="Proteomes" id="UP000076577"/>
    </source>
</evidence>
<dbReference type="Gene3D" id="3.90.550.10">
    <property type="entry name" value="Spore Coat Polysaccharide Biosynthesis Protein SpsA, Chain A"/>
    <property type="match status" value="1"/>
</dbReference>
<dbReference type="Proteomes" id="UP000076577">
    <property type="component" value="Unassembled WGS sequence"/>
</dbReference>
<dbReference type="EMBL" id="LMCB01000030">
    <property type="protein sequence ID" value="KZL17741.1"/>
    <property type="molecule type" value="Genomic_DNA"/>
</dbReference>
<dbReference type="Pfam" id="PF01501">
    <property type="entry name" value="Glyco_transf_8"/>
    <property type="match status" value="1"/>
</dbReference>
<evidence type="ECO:0000256" key="3">
    <source>
        <dbReference type="ARBA" id="ARBA00022723"/>
    </source>
</evidence>